<keyword evidence="4" id="KW-1185">Reference proteome</keyword>
<proteinExistence type="inferred from homology"/>
<evidence type="ECO:0000313" key="4">
    <source>
        <dbReference type="Proteomes" id="UP000428328"/>
    </source>
</evidence>
<dbReference type="EMBL" id="CP046400">
    <property type="protein sequence ID" value="QGY39702.1"/>
    <property type="molecule type" value="Genomic_DNA"/>
</dbReference>
<name>A0A6I6JH74_9BACT</name>
<dbReference type="PRINTS" id="PR01270">
    <property type="entry name" value="HDASUPER"/>
</dbReference>
<accession>A0A6I6JH74</accession>
<dbReference type="InterPro" id="IPR023801">
    <property type="entry name" value="His_deacetylse_dom"/>
</dbReference>
<dbReference type="InterPro" id="IPR000286">
    <property type="entry name" value="HDACs"/>
</dbReference>
<organism evidence="3 4">
    <name type="scientific">Pseudodesulfovibrio cashew</name>
    <dbReference type="NCBI Taxonomy" id="2678688"/>
    <lineage>
        <taxon>Bacteria</taxon>
        <taxon>Pseudomonadati</taxon>
        <taxon>Thermodesulfobacteriota</taxon>
        <taxon>Desulfovibrionia</taxon>
        <taxon>Desulfovibrionales</taxon>
        <taxon>Desulfovibrionaceae</taxon>
    </lineage>
</organism>
<reference evidence="3 4" key="1">
    <citation type="submission" date="2019-11" db="EMBL/GenBank/DDBJ databases">
        <authorList>
            <person name="Zheng R.K."/>
            <person name="Sun C.M."/>
        </authorList>
    </citation>
    <scope>NUCLEOTIDE SEQUENCE [LARGE SCALE GENOMIC DNA]</scope>
    <source>
        <strain evidence="3 4">SRB007</strain>
    </source>
</reference>
<dbReference type="InterPro" id="IPR023696">
    <property type="entry name" value="Ureohydrolase_dom_sf"/>
</dbReference>
<feature type="domain" description="Histone deacetylase" evidence="2">
    <location>
        <begin position="76"/>
        <end position="278"/>
    </location>
</feature>
<dbReference type="PANTHER" id="PTHR10625">
    <property type="entry name" value="HISTONE DEACETYLASE HDAC1-RELATED"/>
    <property type="match status" value="1"/>
</dbReference>
<dbReference type="Gene3D" id="3.40.800.20">
    <property type="entry name" value="Histone deacetylase domain"/>
    <property type="match status" value="1"/>
</dbReference>
<dbReference type="InterPro" id="IPR037138">
    <property type="entry name" value="His_deacetylse_dom_sf"/>
</dbReference>
<dbReference type="PANTHER" id="PTHR10625:SF10">
    <property type="entry name" value="HISTONE DEACETYLASE HDAC1"/>
    <property type="match status" value="1"/>
</dbReference>
<dbReference type="Pfam" id="PF00850">
    <property type="entry name" value="Hist_deacetyl"/>
    <property type="match status" value="1"/>
</dbReference>
<protein>
    <submittedName>
        <fullName evidence="3">Histone deacetylase</fullName>
    </submittedName>
</protein>
<sequence>MLKANNKLGIIFFPAFDWAISPTHPERQERLLYTQDQLREEGIFDIEGVEEYKPDVADIEDVERVHFCFPDVNSVTTRSHRISAGGAMKAADLVMTGERDCAFAMVRPPGHHAMKVVHGSRGFCNINIEAVMIEHIRETYGHKRVAIVDTDCHHGDGTQDVYWHDPDTLFISLHQDGRTLYPGSGFPQELGGPKARGRNINIPLPPNTSDEGFLMAMERVVMPILEDFKPDLVVNSAGQDNHFSDPITNMNFSARGYAALNEMLKPDIAVLEGGYSIQGALPYVNLGICLAMAGVDYSHVREPNYNPDQIKQDDQTTAYIEELCRQLPKLYFDPPAFDPKGDSRQGVISGNQFIRHKQIYYDTDGINEVQQESLTLCDKCRGLYKVETRADSGPLCLGVEIPIDACPDCKSKGYQLVEDGLIKGGYRYVQLINRKDKDYVRYGF</sequence>
<evidence type="ECO:0000259" key="2">
    <source>
        <dbReference type="Pfam" id="PF00850"/>
    </source>
</evidence>
<evidence type="ECO:0000256" key="1">
    <source>
        <dbReference type="ARBA" id="ARBA00005947"/>
    </source>
</evidence>
<comment type="similarity">
    <text evidence="1">Belongs to the histone deacetylase family.</text>
</comment>
<dbReference type="CDD" id="cd09992">
    <property type="entry name" value="HDAC_classII"/>
    <property type="match status" value="1"/>
</dbReference>
<evidence type="ECO:0000313" key="3">
    <source>
        <dbReference type="EMBL" id="QGY39702.1"/>
    </source>
</evidence>
<gene>
    <name evidence="3" type="ORF">GM415_06075</name>
</gene>
<dbReference type="RefSeq" id="WP_158946927.1">
    <property type="nucleotide sequence ID" value="NZ_CP046400.1"/>
</dbReference>
<dbReference type="Proteomes" id="UP000428328">
    <property type="component" value="Chromosome"/>
</dbReference>
<dbReference type="AlphaFoldDB" id="A0A6I6JH74"/>
<dbReference type="KEGG" id="psel:GM415_06075"/>
<dbReference type="GO" id="GO:0040029">
    <property type="term" value="P:epigenetic regulation of gene expression"/>
    <property type="evidence" value="ECO:0007669"/>
    <property type="project" value="TreeGrafter"/>
</dbReference>
<dbReference type="SUPFAM" id="SSF52768">
    <property type="entry name" value="Arginase/deacetylase"/>
    <property type="match status" value="1"/>
</dbReference>
<dbReference type="GO" id="GO:0004407">
    <property type="term" value="F:histone deacetylase activity"/>
    <property type="evidence" value="ECO:0007669"/>
    <property type="project" value="TreeGrafter"/>
</dbReference>